<dbReference type="AlphaFoldDB" id="A0A1H6I9P7"/>
<dbReference type="Pfam" id="PF01547">
    <property type="entry name" value="SBP_bac_1"/>
    <property type="match status" value="1"/>
</dbReference>
<evidence type="ECO:0000313" key="3">
    <source>
        <dbReference type="Proteomes" id="UP000183190"/>
    </source>
</evidence>
<feature type="signal peptide" evidence="1">
    <location>
        <begin position="1"/>
        <end position="22"/>
    </location>
</feature>
<evidence type="ECO:0000256" key="1">
    <source>
        <dbReference type="SAM" id="SignalP"/>
    </source>
</evidence>
<dbReference type="EMBL" id="FNWV01000002">
    <property type="protein sequence ID" value="SEH45010.1"/>
    <property type="molecule type" value="Genomic_DNA"/>
</dbReference>
<feature type="chain" id="PRO_5038400730" evidence="1">
    <location>
        <begin position="23"/>
        <end position="469"/>
    </location>
</feature>
<protein>
    <submittedName>
        <fullName evidence="2">ABC-type glycerol-3-phosphate transport system, substrate-binding protein</fullName>
    </submittedName>
</protein>
<dbReference type="OrthoDB" id="383937at2"/>
<keyword evidence="1" id="KW-0732">Signal</keyword>
<dbReference type="SUPFAM" id="SSF53850">
    <property type="entry name" value="Periplasmic binding protein-like II"/>
    <property type="match status" value="1"/>
</dbReference>
<accession>A0A1H6I9P7</accession>
<dbReference type="InterPro" id="IPR050490">
    <property type="entry name" value="Bact_solute-bd_prot1"/>
</dbReference>
<sequence>MKRVRYFISALLIAAMSMSLLACSSKKDEKSTGNAKELDSDLRNEIRQNAEKSELLTGDKLENGEIKWLSDWDINPDGTGKNVPIDLAVFQERYGGSVKYYSCTYEDRYEKLTEYMSSGEGIDFFYGGNLDAFPRGAVKNMFVPADDYIDFDSPLWEDVKDVNDQFLWNGKHYMAGVQATGDTVAVVYNKKTVAEAGLEDPADLYARGEWTWDTFQDMLEKFVDTDNQKYGIDGWWFEFGLMNTIGVPPVGLEDGKLVNNLSDPSMERVQNWIYDLYQKNCIAIGVGDFGWDTKPAYIGEGKTLFYPIGLYDFYMEKDKWTAKYGEDVFFVPMPKDPEADEYYVPTGLEAYMFVSGGSNPEGVARYLDCKRFAHLDPKTKEIADQQFKDDYGWTQEMLDMKDSMQELAEDNPTIDISRGVSQDCGNLLNDSLRLTARGTPWNETYESINATVDKYLEKINSDPDPSDVN</sequence>
<dbReference type="RefSeq" id="WP_074714503.1">
    <property type="nucleotide sequence ID" value="NZ_FNWV01000002.1"/>
</dbReference>
<reference evidence="2 3" key="1">
    <citation type="submission" date="2016-10" db="EMBL/GenBank/DDBJ databases">
        <authorList>
            <person name="de Groot N.N."/>
        </authorList>
    </citation>
    <scope>NUCLEOTIDE SEQUENCE [LARGE SCALE GENOMIC DNA]</scope>
    <source>
        <strain evidence="2 3">YAD2003</strain>
    </source>
</reference>
<dbReference type="InterPro" id="IPR006059">
    <property type="entry name" value="SBP"/>
</dbReference>
<evidence type="ECO:0000313" key="2">
    <source>
        <dbReference type="EMBL" id="SEH45010.1"/>
    </source>
</evidence>
<dbReference type="Proteomes" id="UP000183190">
    <property type="component" value="Unassembled WGS sequence"/>
</dbReference>
<proteinExistence type="predicted"/>
<name>A0A1H6I9P7_RUMFL</name>
<gene>
    <name evidence="2" type="ORF">SAMN02910265_00688</name>
</gene>
<dbReference type="PANTHER" id="PTHR43649:SF30">
    <property type="entry name" value="ABC TRANSPORTER SUBSTRATE-BINDING PROTEIN"/>
    <property type="match status" value="1"/>
</dbReference>
<dbReference type="PROSITE" id="PS51257">
    <property type="entry name" value="PROKAR_LIPOPROTEIN"/>
    <property type="match status" value="1"/>
</dbReference>
<dbReference type="PANTHER" id="PTHR43649">
    <property type="entry name" value="ARABINOSE-BINDING PROTEIN-RELATED"/>
    <property type="match status" value="1"/>
</dbReference>
<dbReference type="Gene3D" id="3.40.190.10">
    <property type="entry name" value="Periplasmic binding protein-like II"/>
    <property type="match status" value="1"/>
</dbReference>
<organism evidence="2 3">
    <name type="scientific">Ruminococcus flavefaciens</name>
    <dbReference type="NCBI Taxonomy" id="1265"/>
    <lineage>
        <taxon>Bacteria</taxon>
        <taxon>Bacillati</taxon>
        <taxon>Bacillota</taxon>
        <taxon>Clostridia</taxon>
        <taxon>Eubacteriales</taxon>
        <taxon>Oscillospiraceae</taxon>
        <taxon>Ruminococcus</taxon>
    </lineage>
</organism>